<protein>
    <submittedName>
        <fullName evidence="1">Uncharacterized protein</fullName>
    </submittedName>
</protein>
<reference evidence="1 2" key="1">
    <citation type="submission" date="2014-06" db="EMBL/GenBank/DDBJ databases">
        <title>Evolutionary Origins and Diversification of the Mycorrhizal Mutualists.</title>
        <authorList>
            <consortium name="DOE Joint Genome Institute"/>
            <consortium name="Mycorrhizal Genomics Consortium"/>
            <person name="Kohler A."/>
            <person name="Kuo A."/>
            <person name="Nagy L.G."/>
            <person name="Floudas D."/>
            <person name="Copeland A."/>
            <person name="Barry K.W."/>
            <person name="Cichocki N."/>
            <person name="Veneault-Fourrey C."/>
            <person name="LaButti K."/>
            <person name="Lindquist E.A."/>
            <person name="Lipzen A."/>
            <person name="Lundell T."/>
            <person name="Morin E."/>
            <person name="Murat C."/>
            <person name="Riley R."/>
            <person name="Ohm R."/>
            <person name="Sun H."/>
            <person name="Tunlid A."/>
            <person name="Henrissat B."/>
            <person name="Grigoriev I.V."/>
            <person name="Hibbett D.S."/>
            <person name="Martin F."/>
        </authorList>
    </citation>
    <scope>NUCLEOTIDE SEQUENCE [LARGE SCALE GENOMIC DNA]</scope>
    <source>
        <strain evidence="1 2">SS14</strain>
    </source>
</reference>
<evidence type="ECO:0000313" key="1">
    <source>
        <dbReference type="EMBL" id="KIJ32993.1"/>
    </source>
</evidence>
<keyword evidence="2" id="KW-1185">Reference proteome</keyword>
<gene>
    <name evidence="1" type="ORF">M422DRAFT_265182</name>
</gene>
<sequence>MIELTMMHRRFTRIRKTVVLDLLASFNDRQEHPIAPSCGALLEMDTSTTSSQHLHPYHGDYSLAAPKTLPPVPISSTQPYLQPIIQTSGCRHVDEFFTRSHSLEHTTPAPISVSRGYRSARVGSCIDLGMMTRKRACYGWWWIDAVLINGRDNRRKSTKALPSTSLSVNHLLKSRSRRTYKASTTPRMKLIPSFFRNPTASHTAHTVLLFSTSYPVTRNYDDGRSPSMLPYAPQLPLRVDDPSPTSLITIPESTVITRRVT</sequence>
<dbReference type="EMBL" id="KN837219">
    <property type="protein sequence ID" value="KIJ32993.1"/>
    <property type="molecule type" value="Genomic_DNA"/>
</dbReference>
<dbReference type="AlphaFoldDB" id="A0A0C9TS13"/>
<organism evidence="1 2">
    <name type="scientific">Sphaerobolus stellatus (strain SS14)</name>
    <dbReference type="NCBI Taxonomy" id="990650"/>
    <lineage>
        <taxon>Eukaryota</taxon>
        <taxon>Fungi</taxon>
        <taxon>Dikarya</taxon>
        <taxon>Basidiomycota</taxon>
        <taxon>Agaricomycotina</taxon>
        <taxon>Agaricomycetes</taxon>
        <taxon>Phallomycetidae</taxon>
        <taxon>Geastrales</taxon>
        <taxon>Sphaerobolaceae</taxon>
        <taxon>Sphaerobolus</taxon>
    </lineage>
</organism>
<dbReference type="HOGENOM" id="CLU_1066237_0_0_1"/>
<evidence type="ECO:0000313" key="2">
    <source>
        <dbReference type="Proteomes" id="UP000054279"/>
    </source>
</evidence>
<accession>A0A0C9TS13</accession>
<dbReference type="Proteomes" id="UP000054279">
    <property type="component" value="Unassembled WGS sequence"/>
</dbReference>
<name>A0A0C9TS13_SPHS4</name>
<proteinExistence type="predicted"/>